<dbReference type="EMBL" id="JARBHB010000004">
    <property type="protein sequence ID" value="KAJ8886963.1"/>
    <property type="molecule type" value="Genomic_DNA"/>
</dbReference>
<evidence type="ECO:0000313" key="1">
    <source>
        <dbReference type="EMBL" id="KAJ8886963.1"/>
    </source>
</evidence>
<dbReference type="Proteomes" id="UP001159363">
    <property type="component" value="Chromosome X"/>
</dbReference>
<evidence type="ECO:0008006" key="3">
    <source>
        <dbReference type="Google" id="ProtNLM"/>
    </source>
</evidence>
<name>A0ABQ9HRE5_9NEOP</name>
<reference evidence="1 2" key="1">
    <citation type="submission" date="2023-02" db="EMBL/GenBank/DDBJ databases">
        <title>LHISI_Scaffold_Assembly.</title>
        <authorList>
            <person name="Stuart O.P."/>
            <person name="Cleave R."/>
            <person name="Magrath M.J.L."/>
            <person name="Mikheyev A.S."/>
        </authorList>
    </citation>
    <scope>NUCLEOTIDE SEQUENCE [LARGE SCALE GENOMIC DNA]</scope>
    <source>
        <strain evidence="1">Daus_M_001</strain>
        <tissue evidence="1">Leg muscle</tissue>
    </source>
</reference>
<proteinExistence type="predicted"/>
<sequence>MQDVRKFHQSFCSEKDKQVQNCLILEYTQSESPKSVRHRGERKQIRETTNRYLTRHRRTEHVHVCKKYFCSILGISEKRVQRVYSKYFKTGLQPSVNRGGDHKSHYFAEKKTAVKSFIESLVPLVKDYCRASSNVTQYFPS</sequence>
<evidence type="ECO:0000313" key="2">
    <source>
        <dbReference type="Proteomes" id="UP001159363"/>
    </source>
</evidence>
<organism evidence="1 2">
    <name type="scientific">Dryococelus australis</name>
    <dbReference type="NCBI Taxonomy" id="614101"/>
    <lineage>
        <taxon>Eukaryota</taxon>
        <taxon>Metazoa</taxon>
        <taxon>Ecdysozoa</taxon>
        <taxon>Arthropoda</taxon>
        <taxon>Hexapoda</taxon>
        <taxon>Insecta</taxon>
        <taxon>Pterygota</taxon>
        <taxon>Neoptera</taxon>
        <taxon>Polyneoptera</taxon>
        <taxon>Phasmatodea</taxon>
        <taxon>Verophasmatodea</taxon>
        <taxon>Anareolatae</taxon>
        <taxon>Phasmatidae</taxon>
        <taxon>Eurycanthinae</taxon>
        <taxon>Dryococelus</taxon>
    </lineage>
</organism>
<gene>
    <name evidence="1" type="ORF">PR048_013177</name>
</gene>
<accession>A0ABQ9HRE5</accession>
<keyword evidence="2" id="KW-1185">Reference proteome</keyword>
<protein>
    <recommendedName>
        <fullName evidence="3">Helix-turn-helix domain-containing protein</fullName>
    </recommendedName>
</protein>
<comment type="caution">
    <text evidence="1">The sequence shown here is derived from an EMBL/GenBank/DDBJ whole genome shotgun (WGS) entry which is preliminary data.</text>
</comment>